<organism evidence="2 3">
    <name type="scientific">Nannocystis radixulma</name>
    <dbReference type="NCBI Taxonomy" id="2995305"/>
    <lineage>
        <taxon>Bacteria</taxon>
        <taxon>Pseudomonadati</taxon>
        <taxon>Myxococcota</taxon>
        <taxon>Polyangia</taxon>
        <taxon>Nannocystales</taxon>
        <taxon>Nannocystaceae</taxon>
        <taxon>Nannocystis</taxon>
    </lineage>
</organism>
<gene>
    <name evidence="2" type="ORF">POL58_19525</name>
</gene>
<dbReference type="EMBL" id="JAQNDN010000010">
    <property type="protein sequence ID" value="MDC0669954.1"/>
    <property type="molecule type" value="Genomic_DNA"/>
</dbReference>
<dbReference type="RefSeq" id="WP_271999760.1">
    <property type="nucleotide sequence ID" value="NZ_JAQNDN010000010.1"/>
</dbReference>
<evidence type="ECO:0000313" key="2">
    <source>
        <dbReference type="EMBL" id="MDC0669954.1"/>
    </source>
</evidence>
<sequence length="259" mass="27547">MTPLRTATLVASLAFAPGCPQGSTTDGPRPQPAQTPASAPEPWLYGPALRDSIPPGLAARPVFELADGQRGRAQIGVAVASEGTAPRLEVWEFDQNNPRERLERVGEASELIALDAPRDARGQLDAIRTAIARPGNELVRLRGLTGEPEQIVAEMKRLAAVVRDDTAAPDARAEALAGLTRGLDDHLLFTENRLPELLAALAGPLEVATREPLGERRVTITTLAPAHRLTFARTGERWALSAVDFAAAADEAAPAQKSM</sequence>
<evidence type="ECO:0000256" key="1">
    <source>
        <dbReference type="SAM" id="MobiDB-lite"/>
    </source>
</evidence>
<keyword evidence="3" id="KW-1185">Reference proteome</keyword>
<reference evidence="2 3" key="1">
    <citation type="submission" date="2022-11" db="EMBL/GenBank/DDBJ databases">
        <title>Minimal conservation of predation-associated metabolite biosynthetic gene clusters underscores biosynthetic potential of Myxococcota including descriptions for ten novel species: Archangium lansinium sp. nov., Myxococcus landrumus sp. nov., Nannocystis bai.</title>
        <authorList>
            <person name="Ahearne A."/>
            <person name="Stevens C."/>
            <person name="Dowd S."/>
        </authorList>
    </citation>
    <scope>NUCLEOTIDE SEQUENCE [LARGE SCALE GENOMIC DNA]</scope>
    <source>
        <strain evidence="2 3">NCELM</strain>
    </source>
</reference>
<feature type="region of interest" description="Disordered" evidence="1">
    <location>
        <begin position="18"/>
        <end position="42"/>
    </location>
</feature>
<evidence type="ECO:0000313" key="3">
    <source>
        <dbReference type="Proteomes" id="UP001217838"/>
    </source>
</evidence>
<dbReference type="Proteomes" id="UP001217838">
    <property type="component" value="Unassembled WGS sequence"/>
</dbReference>
<accession>A0ABT5B759</accession>
<comment type="caution">
    <text evidence="2">The sequence shown here is derived from an EMBL/GenBank/DDBJ whole genome shotgun (WGS) entry which is preliminary data.</text>
</comment>
<name>A0ABT5B759_9BACT</name>
<proteinExistence type="predicted"/>
<protein>
    <submittedName>
        <fullName evidence="2">Uncharacterized protein</fullName>
    </submittedName>
</protein>
<feature type="compositionally biased region" description="Polar residues" evidence="1">
    <location>
        <begin position="21"/>
        <end position="37"/>
    </location>
</feature>